<dbReference type="Proteomes" id="UP001590950">
    <property type="component" value="Unassembled WGS sequence"/>
</dbReference>
<dbReference type="SUPFAM" id="SSF53790">
    <property type="entry name" value="Tetrapyrrole methylase"/>
    <property type="match status" value="1"/>
</dbReference>
<dbReference type="EMBL" id="JBEFKJ010000036">
    <property type="protein sequence ID" value="KAL2037894.1"/>
    <property type="molecule type" value="Genomic_DNA"/>
</dbReference>
<dbReference type="InterPro" id="IPR028281">
    <property type="entry name" value="Sirohaem_synthase_central"/>
</dbReference>
<sequence length="584" mass="63511">MPAPLLTAIDSVDHVHLIVGSNPLASARCARSIEVGAKPKIVAPANADVHYVLAKRIEEGEVEWIKEEFEDAHLTTLGRDEVDTVVDAVFVTSNRKSTMSTHISTLCRRKRIPVNVIDAPNLCTFTLLSTHSDGPLQIGITTSGKGCKLASRIRREIASSLPPNFGTAVERLGVVRRRIWEEDHKTYQLEESPAEADDDDASAQRPTFNRLISEYDQDAARTRRIRWLSQICEYWPLKRLASITENDINTILQSYTTPSDLVPPPLDATSLDTRRRPKPQIILAGSGPGSPSLLTLATYRAIETASVILADKLVPAPVLELIPRRTPVHIARKFPGNAEAAQEELLRLGLEALQKGHTVLRLKQGDPYIYGRGAEEYAFFCEKGYTPIVLPGITSSLSAPLFAAIPPTHRSVADQVLICTGTGRKGAAPDPPTYVPTQTVVFLMSLHRLSSLIDALTGAVSIPNVDGTSDNKPKSILWPKETPCAVIERASCPDQRVIRSTLQHICAAVEEEGSRPPGLLVVGWSCEVLIDMKSKGRWIVEDGFAGFEDLEMGADRLSGLMKGVGTGAGETDGLMGVEQGPISI</sequence>
<keyword evidence="7" id="KW-0627">Porphyrin biosynthesis</keyword>
<dbReference type="InterPro" id="IPR036291">
    <property type="entry name" value="NAD(P)-bd_dom_sf"/>
</dbReference>
<dbReference type="PANTHER" id="PTHR45790:SF6">
    <property type="entry name" value="UROPORPHYRINOGEN-III C-METHYLTRANSFERASE"/>
    <property type="match status" value="1"/>
</dbReference>
<evidence type="ECO:0000256" key="2">
    <source>
        <dbReference type="ARBA" id="ARBA00022603"/>
    </source>
</evidence>
<dbReference type="PIRSF" id="PIRSF036555">
    <property type="entry name" value="SUMT_yeast"/>
    <property type="match status" value="1"/>
</dbReference>
<dbReference type="Pfam" id="PF14824">
    <property type="entry name" value="Sirohm_synth_M"/>
    <property type="match status" value="1"/>
</dbReference>
<name>A0ABR3ZZD1_9LECA</name>
<dbReference type="InterPro" id="IPR012066">
    <property type="entry name" value="Met1_fungi"/>
</dbReference>
<dbReference type="InterPro" id="IPR014776">
    <property type="entry name" value="4pyrrole_Mease_sub2"/>
</dbReference>
<dbReference type="PANTHER" id="PTHR45790">
    <property type="entry name" value="SIROHEME SYNTHASE-RELATED"/>
    <property type="match status" value="1"/>
</dbReference>
<organism evidence="12 13">
    <name type="scientific">Stereocaulon virgatum</name>
    <dbReference type="NCBI Taxonomy" id="373712"/>
    <lineage>
        <taxon>Eukaryota</taxon>
        <taxon>Fungi</taxon>
        <taxon>Dikarya</taxon>
        <taxon>Ascomycota</taxon>
        <taxon>Pezizomycotina</taxon>
        <taxon>Lecanoromycetes</taxon>
        <taxon>OSLEUM clade</taxon>
        <taxon>Lecanoromycetidae</taxon>
        <taxon>Lecanorales</taxon>
        <taxon>Lecanorineae</taxon>
        <taxon>Stereocaulaceae</taxon>
        <taxon>Stereocaulon</taxon>
    </lineage>
</organism>
<gene>
    <name evidence="12" type="ORF">N7G274_009369</name>
</gene>
<evidence type="ECO:0000313" key="12">
    <source>
        <dbReference type="EMBL" id="KAL2037894.1"/>
    </source>
</evidence>
<feature type="domain" description="Tetrapyrrole methylase" evidence="9">
    <location>
        <begin position="281"/>
        <end position="505"/>
    </location>
</feature>
<evidence type="ECO:0000256" key="8">
    <source>
        <dbReference type="RuleBase" id="RU003960"/>
    </source>
</evidence>
<dbReference type="InterPro" id="IPR000878">
    <property type="entry name" value="4pyrrol_Mease"/>
</dbReference>
<dbReference type="InterPro" id="IPR006366">
    <property type="entry name" value="CobA/CysG_C"/>
</dbReference>
<evidence type="ECO:0000256" key="4">
    <source>
        <dbReference type="ARBA" id="ARBA00022691"/>
    </source>
</evidence>
<evidence type="ECO:0000256" key="1">
    <source>
        <dbReference type="ARBA" id="ARBA00012400"/>
    </source>
</evidence>
<keyword evidence="6" id="KW-0520">NAD</keyword>
<dbReference type="InterPro" id="IPR014777">
    <property type="entry name" value="4pyrrole_Mease_sub1"/>
</dbReference>
<evidence type="ECO:0000259" key="9">
    <source>
        <dbReference type="Pfam" id="PF00590"/>
    </source>
</evidence>
<keyword evidence="2 8" id="KW-0489">Methyltransferase</keyword>
<proteinExistence type="inferred from homology"/>
<evidence type="ECO:0000259" key="11">
    <source>
        <dbReference type="Pfam" id="PF14824"/>
    </source>
</evidence>
<dbReference type="Gene3D" id="3.40.1010.10">
    <property type="entry name" value="Cobalt-precorrin-4 Transmethylase, Domain 1"/>
    <property type="match status" value="1"/>
</dbReference>
<dbReference type="InterPro" id="IPR028162">
    <property type="entry name" value="Met8_C"/>
</dbReference>
<dbReference type="Pfam" id="PF14823">
    <property type="entry name" value="Sirohm_synth_C"/>
    <property type="match status" value="1"/>
</dbReference>
<comment type="similarity">
    <text evidence="8">Belongs to the precorrin methyltransferase family.</text>
</comment>
<dbReference type="InterPro" id="IPR003043">
    <property type="entry name" value="Uropor_MeTrfase_CS"/>
</dbReference>
<dbReference type="SUPFAM" id="SSF75615">
    <property type="entry name" value="Siroheme synthase middle domains-like"/>
    <property type="match status" value="1"/>
</dbReference>
<dbReference type="SUPFAM" id="SSF51735">
    <property type="entry name" value="NAD(P)-binding Rossmann-fold domains"/>
    <property type="match status" value="1"/>
</dbReference>
<keyword evidence="13" id="KW-1185">Reference proteome</keyword>
<dbReference type="CDD" id="cd11642">
    <property type="entry name" value="SUMT"/>
    <property type="match status" value="1"/>
</dbReference>
<dbReference type="EC" id="1.3.1.76" evidence="1"/>
<evidence type="ECO:0000256" key="7">
    <source>
        <dbReference type="ARBA" id="ARBA00023244"/>
    </source>
</evidence>
<keyword evidence="3 8" id="KW-0808">Transferase</keyword>
<dbReference type="PROSITE" id="PS00840">
    <property type="entry name" value="SUMT_2"/>
    <property type="match status" value="1"/>
</dbReference>
<dbReference type="Pfam" id="PF13241">
    <property type="entry name" value="NAD_binding_7"/>
    <property type="match status" value="1"/>
</dbReference>
<dbReference type="Gene3D" id="3.30.950.10">
    <property type="entry name" value="Methyltransferase, Cobalt-precorrin-4 Transmethylase, Domain 2"/>
    <property type="match status" value="1"/>
</dbReference>
<dbReference type="Pfam" id="PF00590">
    <property type="entry name" value="TP_methylase"/>
    <property type="match status" value="1"/>
</dbReference>
<reference evidence="12 13" key="1">
    <citation type="submission" date="2024-09" db="EMBL/GenBank/DDBJ databases">
        <title>Rethinking Asexuality: The Enigmatic Case of Functional Sexual Genes in Lepraria (Stereocaulaceae).</title>
        <authorList>
            <person name="Doellman M."/>
            <person name="Sun Y."/>
            <person name="Barcenas-Pena A."/>
            <person name="Lumbsch H.T."/>
            <person name="Grewe F."/>
        </authorList>
    </citation>
    <scope>NUCLEOTIDE SEQUENCE [LARGE SCALE GENOMIC DNA]</scope>
    <source>
        <strain evidence="12 13">Mercado 3170</strain>
    </source>
</reference>
<evidence type="ECO:0000256" key="5">
    <source>
        <dbReference type="ARBA" id="ARBA00023002"/>
    </source>
</evidence>
<dbReference type="InterPro" id="IPR035996">
    <property type="entry name" value="4pyrrol_Methylase_sf"/>
</dbReference>
<dbReference type="InterPro" id="IPR050161">
    <property type="entry name" value="Siro_Cobalamin_biosynth"/>
</dbReference>
<dbReference type="Gene3D" id="3.40.50.720">
    <property type="entry name" value="NAD(P)-binding Rossmann-like Domain"/>
    <property type="match status" value="1"/>
</dbReference>
<accession>A0ABR3ZZD1</accession>
<evidence type="ECO:0000256" key="6">
    <source>
        <dbReference type="ARBA" id="ARBA00023027"/>
    </source>
</evidence>
<keyword evidence="4" id="KW-0949">S-adenosyl-L-methionine</keyword>
<evidence type="ECO:0000313" key="13">
    <source>
        <dbReference type="Proteomes" id="UP001590950"/>
    </source>
</evidence>
<protein>
    <recommendedName>
        <fullName evidence="1">precorrin-2 dehydrogenase</fullName>
        <ecNumber evidence="1">1.3.1.76</ecNumber>
    </recommendedName>
</protein>
<feature type="domain" description="Siroheme biosynthesis protein Met8 C-terminal" evidence="10">
    <location>
        <begin position="219"/>
        <end position="256"/>
    </location>
</feature>
<evidence type="ECO:0000259" key="10">
    <source>
        <dbReference type="Pfam" id="PF14823"/>
    </source>
</evidence>
<feature type="domain" description="Siroheme synthase central" evidence="11">
    <location>
        <begin position="133"/>
        <end position="159"/>
    </location>
</feature>
<comment type="caution">
    <text evidence="12">The sequence shown here is derived from an EMBL/GenBank/DDBJ whole genome shotgun (WGS) entry which is preliminary data.</text>
</comment>
<keyword evidence="5" id="KW-0560">Oxidoreductase</keyword>
<evidence type="ECO:0000256" key="3">
    <source>
        <dbReference type="ARBA" id="ARBA00022679"/>
    </source>
</evidence>